<gene>
    <name evidence="2" type="ORF">GCM10011512_18260</name>
</gene>
<dbReference type="Proteomes" id="UP000597761">
    <property type="component" value="Unassembled WGS sequence"/>
</dbReference>
<feature type="domain" description="HTH arsR-type" evidence="1">
    <location>
        <begin position="24"/>
        <end position="114"/>
    </location>
</feature>
<dbReference type="InterPro" id="IPR011991">
    <property type="entry name" value="ArsR-like_HTH"/>
</dbReference>
<protein>
    <submittedName>
        <fullName evidence="2">ArsR family transcriptional regulator</fullName>
    </submittedName>
</protein>
<dbReference type="InterPro" id="IPR036388">
    <property type="entry name" value="WH-like_DNA-bd_sf"/>
</dbReference>
<reference evidence="3" key="1">
    <citation type="journal article" date="2019" name="Int. J. Syst. Evol. Microbiol.">
        <title>The Global Catalogue of Microorganisms (GCM) 10K type strain sequencing project: providing services to taxonomists for standard genome sequencing and annotation.</title>
        <authorList>
            <consortium name="The Broad Institute Genomics Platform"/>
            <consortium name="The Broad Institute Genome Sequencing Center for Infectious Disease"/>
            <person name="Wu L."/>
            <person name="Ma J."/>
        </authorList>
    </citation>
    <scope>NUCLEOTIDE SEQUENCE [LARGE SCALE GENOMIC DNA]</scope>
    <source>
        <strain evidence="3">CGMCC 1.15480</strain>
    </source>
</reference>
<evidence type="ECO:0000259" key="1">
    <source>
        <dbReference type="SMART" id="SM00418"/>
    </source>
</evidence>
<dbReference type="Pfam" id="PF12840">
    <property type="entry name" value="HTH_20"/>
    <property type="match status" value="1"/>
</dbReference>
<comment type="caution">
    <text evidence="2">The sequence shown here is derived from an EMBL/GenBank/DDBJ whole genome shotgun (WGS) entry which is preliminary data.</text>
</comment>
<dbReference type="InterPro" id="IPR001845">
    <property type="entry name" value="HTH_ArsR_DNA-bd_dom"/>
</dbReference>
<sequence length="180" mass="20041">MAFVNHWGQAGLMHAEDTDDEALARGRALSSPLRIRILRYCLHEARTNKEIAQRFDLNPATSLHHVRTLADAGFLAAQPERRGTRGAREVPYLATRLSWSTPMPPGTTLIDAFLADLEGVAPDQLQTVRLGIKLNTEHRRTLLARIEAVLEEYAAMPADADGEPTSIFFAHHPDLTARDR</sequence>
<evidence type="ECO:0000313" key="2">
    <source>
        <dbReference type="EMBL" id="GGC91518.1"/>
    </source>
</evidence>
<dbReference type="CDD" id="cd00090">
    <property type="entry name" value="HTH_ARSR"/>
    <property type="match status" value="1"/>
</dbReference>
<dbReference type="SUPFAM" id="SSF46785">
    <property type="entry name" value="Winged helix' DNA-binding domain"/>
    <property type="match status" value="1"/>
</dbReference>
<proteinExistence type="predicted"/>
<dbReference type="Gene3D" id="1.10.10.10">
    <property type="entry name" value="Winged helix-like DNA-binding domain superfamily/Winged helix DNA-binding domain"/>
    <property type="match status" value="1"/>
</dbReference>
<organism evidence="2 3">
    <name type="scientific">Tersicoccus solisilvae</name>
    <dbReference type="NCBI Taxonomy" id="1882339"/>
    <lineage>
        <taxon>Bacteria</taxon>
        <taxon>Bacillati</taxon>
        <taxon>Actinomycetota</taxon>
        <taxon>Actinomycetes</taxon>
        <taxon>Micrococcales</taxon>
        <taxon>Micrococcaceae</taxon>
        <taxon>Tersicoccus</taxon>
    </lineage>
</organism>
<keyword evidence="3" id="KW-1185">Reference proteome</keyword>
<accession>A0ABQ1P6E0</accession>
<dbReference type="SMART" id="SM00418">
    <property type="entry name" value="HTH_ARSR"/>
    <property type="match status" value="1"/>
</dbReference>
<dbReference type="InterPro" id="IPR036390">
    <property type="entry name" value="WH_DNA-bd_sf"/>
</dbReference>
<evidence type="ECO:0000313" key="3">
    <source>
        <dbReference type="Proteomes" id="UP000597761"/>
    </source>
</evidence>
<name>A0ABQ1P6E0_9MICC</name>
<dbReference type="EMBL" id="BMJI01000009">
    <property type="protein sequence ID" value="GGC91518.1"/>
    <property type="molecule type" value="Genomic_DNA"/>
</dbReference>